<feature type="transmembrane region" description="Helical" evidence="5">
    <location>
        <begin position="75"/>
        <end position="101"/>
    </location>
</feature>
<comment type="caution">
    <text evidence="6">The sequence shown here is derived from an EMBL/GenBank/DDBJ whole genome shotgun (WGS) entry which is preliminary data.</text>
</comment>
<dbReference type="SUPFAM" id="SSF161084">
    <property type="entry name" value="MAPEG domain-like"/>
    <property type="match status" value="1"/>
</dbReference>
<keyword evidence="4 5" id="KW-0472">Membrane</keyword>
<comment type="subcellular location">
    <subcellularLocation>
        <location evidence="1">Membrane</location>
    </subcellularLocation>
</comment>
<organism evidence="6 7">
    <name type="scientific">Parasphingopyxis marina</name>
    <dbReference type="NCBI Taxonomy" id="2761622"/>
    <lineage>
        <taxon>Bacteria</taxon>
        <taxon>Pseudomonadati</taxon>
        <taxon>Pseudomonadota</taxon>
        <taxon>Alphaproteobacteria</taxon>
        <taxon>Sphingomonadales</taxon>
        <taxon>Sphingomonadaceae</taxon>
        <taxon>Parasphingopyxis</taxon>
    </lineage>
</organism>
<keyword evidence="2 5" id="KW-0812">Transmembrane</keyword>
<accession>A0A842HYS3</accession>
<dbReference type="Gene3D" id="1.20.120.550">
    <property type="entry name" value="Membrane associated eicosanoid/glutathione metabolism-like domain"/>
    <property type="match status" value="1"/>
</dbReference>
<evidence type="ECO:0000256" key="4">
    <source>
        <dbReference type="ARBA" id="ARBA00023136"/>
    </source>
</evidence>
<protein>
    <submittedName>
        <fullName evidence="6">MAPEG family protein</fullName>
    </submittedName>
</protein>
<sequence length="145" mass="16161">MMGTNTILQPVIALVLWTMIMWLWMYVTRIPAMQKADIDANKMVGGKGADLDAILPPNVQWKAHNYNHLLTEPTLFYAICLSLALLGAGLGFNVTLAWIYVGLRVLHSLIQATVNRVMFRFMVFALSSIVLIWLAINAALIAFQG</sequence>
<feature type="transmembrane region" description="Helical" evidence="5">
    <location>
        <begin position="121"/>
        <end position="143"/>
    </location>
</feature>
<evidence type="ECO:0000313" key="7">
    <source>
        <dbReference type="Proteomes" id="UP000564378"/>
    </source>
</evidence>
<dbReference type="InterPro" id="IPR001129">
    <property type="entry name" value="Membr-assoc_MAPEG"/>
</dbReference>
<keyword evidence="3 5" id="KW-1133">Transmembrane helix</keyword>
<dbReference type="Proteomes" id="UP000564378">
    <property type="component" value="Unassembled WGS sequence"/>
</dbReference>
<evidence type="ECO:0000256" key="1">
    <source>
        <dbReference type="ARBA" id="ARBA00004370"/>
    </source>
</evidence>
<gene>
    <name evidence="6" type="ORF">H6P80_08430</name>
</gene>
<evidence type="ECO:0000256" key="5">
    <source>
        <dbReference type="SAM" id="Phobius"/>
    </source>
</evidence>
<evidence type="ECO:0000313" key="6">
    <source>
        <dbReference type="EMBL" id="MBC2777647.1"/>
    </source>
</evidence>
<evidence type="ECO:0000256" key="2">
    <source>
        <dbReference type="ARBA" id="ARBA00022692"/>
    </source>
</evidence>
<dbReference type="Pfam" id="PF01124">
    <property type="entry name" value="MAPEG"/>
    <property type="match status" value="1"/>
</dbReference>
<proteinExistence type="predicted"/>
<dbReference type="InterPro" id="IPR023352">
    <property type="entry name" value="MAPEG-like_dom_sf"/>
</dbReference>
<reference evidence="6 7" key="1">
    <citation type="submission" date="2020-08" db="EMBL/GenBank/DDBJ databases">
        <title>Draft genome sequence of Parasphingopyxis sp. GrpM-11.</title>
        <authorList>
            <person name="Oh J."/>
            <person name="Roh D.-H."/>
        </authorList>
    </citation>
    <scope>NUCLEOTIDE SEQUENCE [LARGE SCALE GENOMIC DNA]</scope>
    <source>
        <strain evidence="6 7">GrpM-11</strain>
    </source>
</reference>
<dbReference type="GO" id="GO:0016020">
    <property type="term" value="C:membrane"/>
    <property type="evidence" value="ECO:0007669"/>
    <property type="project" value="UniProtKB-SubCell"/>
</dbReference>
<feature type="transmembrane region" description="Helical" evidence="5">
    <location>
        <begin position="6"/>
        <end position="27"/>
    </location>
</feature>
<dbReference type="AlphaFoldDB" id="A0A842HYS3"/>
<keyword evidence="7" id="KW-1185">Reference proteome</keyword>
<dbReference type="EMBL" id="JACJVJ010000001">
    <property type="protein sequence ID" value="MBC2777647.1"/>
    <property type="molecule type" value="Genomic_DNA"/>
</dbReference>
<evidence type="ECO:0000256" key="3">
    <source>
        <dbReference type="ARBA" id="ARBA00022989"/>
    </source>
</evidence>
<name>A0A842HYS3_9SPHN</name>